<feature type="compositionally biased region" description="Basic and acidic residues" evidence="1">
    <location>
        <begin position="122"/>
        <end position="140"/>
    </location>
</feature>
<feature type="compositionally biased region" description="Low complexity" evidence="1">
    <location>
        <begin position="162"/>
        <end position="173"/>
    </location>
</feature>
<evidence type="ECO:0000313" key="3">
    <source>
        <dbReference type="Proteomes" id="UP000664203"/>
    </source>
</evidence>
<keyword evidence="3" id="KW-1185">Reference proteome</keyword>
<feature type="compositionally biased region" description="Acidic residues" evidence="1">
    <location>
        <begin position="44"/>
        <end position="56"/>
    </location>
</feature>
<protein>
    <submittedName>
        <fullName evidence="2">Uncharacterized protein</fullName>
    </submittedName>
</protein>
<comment type="caution">
    <text evidence="2">The sequence shown here is derived from an EMBL/GenBank/DDBJ whole genome shotgun (WGS) entry which is preliminary data.</text>
</comment>
<dbReference type="Proteomes" id="UP000664203">
    <property type="component" value="Unassembled WGS sequence"/>
</dbReference>
<reference evidence="2" key="1">
    <citation type="submission" date="2021-03" db="EMBL/GenBank/DDBJ databases">
        <authorList>
            <person name="Tagirdzhanova G."/>
        </authorList>
    </citation>
    <scope>NUCLEOTIDE SEQUENCE</scope>
</reference>
<gene>
    <name evidence="2" type="ORF">ALECFALPRED_007234</name>
</gene>
<feature type="region of interest" description="Disordered" evidence="1">
    <location>
        <begin position="1"/>
        <end position="106"/>
    </location>
</feature>
<dbReference type="AlphaFoldDB" id="A0A8H3EQ42"/>
<feature type="compositionally biased region" description="Basic and acidic residues" evidence="1">
    <location>
        <begin position="373"/>
        <end position="382"/>
    </location>
</feature>
<feature type="region of interest" description="Disordered" evidence="1">
    <location>
        <begin position="351"/>
        <end position="382"/>
    </location>
</feature>
<feature type="compositionally biased region" description="Basic and acidic residues" evidence="1">
    <location>
        <begin position="31"/>
        <end position="43"/>
    </location>
</feature>
<accession>A0A8H3EQ42</accession>
<dbReference type="EMBL" id="CAJPDR010000047">
    <property type="protein sequence ID" value="CAF9911336.1"/>
    <property type="molecule type" value="Genomic_DNA"/>
</dbReference>
<feature type="region of interest" description="Disordered" evidence="1">
    <location>
        <begin position="122"/>
        <end position="224"/>
    </location>
</feature>
<evidence type="ECO:0000256" key="1">
    <source>
        <dbReference type="SAM" id="MobiDB-lite"/>
    </source>
</evidence>
<name>A0A8H3EQ42_9LECA</name>
<feature type="compositionally biased region" description="Low complexity" evidence="1">
    <location>
        <begin position="10"/>
        <end position="28"/>
    </location>
</feature>
<sequence>MDTDIDQCEEGGAAAASPLGSPSYSPPEFTGRTKNEEVRSEDHHDDDEDEEEEDEEAKAARRKAKGKGKLSEEEDDDDDETHHAANRKPHLSPIIEAKDPDTDIDADMDMDTYWAIQASKVDAHAHAARQETLRHSREPLFGDADAAMNDALSPLPSPPNKENPTTTPAAPTKSPERHAPGALDPSKLTDILRELEQHQQQAESGRGRGRGRGAGRGWGLAWQEASTRENVEREMLGAGYCDSPPGSPPEQKVLEESGWEVYDEAAWERAARQETRKLTLKVPHATFSVKGDKPARDSGDLVRALRGYKAIFAGTHLSYEKDEVMRVVYRDGDGKLFTLLPVKDGAVSGRAHTKDFEPVGPAAGNDASGGEGSGERSEGKGG</sequence>
<proteinExistence type="predicted"/>
<dbReference type="OrthoDB" id="5429549at2759"/>
<organism evidence="2 3">
    <name type="scientific">Alectoria fallacina</name>
    <dbReference type="NCBI Taxonomy" id="1903189"/>
    <lineage>
        <taxon>Eukaryota</taxon>
        <taxon>Fungi</taxon>
        <taxon>Dikarya</taxon>
        <taxon>Ascomycota</taxon>
        <taxon>Pezizomycotina</taxon>
        <taxon>Lecanoromycetes</taxon>
        <taxon>OSLEUM clade</taxon>
        <taxon>Lecanoromycetidae</taxon>
        <taxon>Lecanorales</taxon>
        <taxon>Lecanorineae</taxon>
        <taxon>Parmeliaceae</taxon>
        <taxon>Alectoria</taxon>
    </lineage>
</organism>
<evidence type="ECO:0000313" key="2">
    <source>
        <dbReference type="EMBL" id="CAF9911336.1"/>
    </source>
</evidence>